<dbReference type="InterPro" id="IPR050556">
    <property type="entry name" value="Type_II_TA_system_RNase"/>
</dbReference>
<evidence type="ECO:0000313" key="11">
    <source>
        <dbReference type="Proteomes" id="UP000265715"/>
    </source>
</evidence>
<evidence type="ECO:0000256" key="7">
    <source>
        <dbReference type="ARBA" id="ARBA00038093"/>
    </source>
</evidence>
<accession>A0A399F6P0</accession>
<dbReference type="InterPro" id="IPR029060">
    <property type="entry name" value="PIN-like_dom_sf"/>
</dbReference>
<evidence type="ECO:0000259" key="9">
    <source>
        <dbReference type="Pfam" id="PF01850"/>
    </source>
</evidence>
<feature type="domain" description="PIN" evidence="9">
    <location>
        <begin position="3"/>
        <end position="125"/>
    </location>
</feature>
<dbReference type="PANTHER" id="PTHR33653">
    <property type="entry name" value="RIBONUCLEASE VAPC2"/>
    <property type="match status" value="1"/>
</dbReference>
<keyword evidence="11" id="KW-1185">Reference proteome</keyword>
<evidence type="ECO:0000256" key="2">
    <source>
        <dbReference type="ARBA" id="ARBA00022649"/>
    </source>
</evidence>
<keyword evidence="6 8" id="KW-0460">Magnesium</keyword>
<comment type="function">
    <text evidence="8">Toxic component of a toxin-antitoxin (TA) system. An RNase.</text>
</comment>
<dbReference type="AlphaFoldDB" id="A0A399F6P0"/>
<sequence length="136" mass="14843">MRYLLDADTISFFVRRHPTVLDRLKATPPELVAVSSITAMEIEFGLQRKPERRASVEPIVAALFEAVEVLPYGLAEARATAAVRAALERQGQPIGAYDVLVAGTALANGLIVVSGNVREYRRVAGLAAEDWREPEV</sequence>
<dbReference type="HAMAP" id="MF_00265">
    <property type="entry name" value="VapC_Nob1"/>
    <property type="match status" value="1"/>
</dbReference>
<feature type="binding site" evidence="8">
    <location>
        <position position="98"/>
    </location>
    <ligand>
        <name>Mg(2+)</name>
        <dbReference type="ChEBI" id="CHEBI:18420"/>
    </ligand>
</feature>
<keyword evidence="8" id="KW-0800">Toxin</keyword>
<gene>
    <name evidence="10" type="primary">vapC_1</name>
    <name evidence="8" type="synonym">vapC</name>
    <name evidence="10" type="ORF">Mterra_00337</name>
</gene>
<evidence type="ECO:0000256" key="6">
    <source>
        <dbReference type="ARBA" id="ARBA00022842"/>
    </source>
</evidence>
<dbReference type="EC" id="3.1.-.-" evidence="8"/>
<dbReference type="GO" id="GO:0004540">
    <property type="term" value="F:RNA nuclease activity"/>
    <property type="evidence" value="ECO:0007669"/>
    <property type="project" value="InterPro"/>
</dbReference>
<dbReference type="Gene3D" id="3.40.50.1010">
    <property type="entry name" value="5'-nuclease"/>
    <property type="match status" value="1"/>
</dbReference>
<dbReference type="GO" id="GO:0000287">
    <property type="term" value="F:magnesium ion binding"/>
    <property type="evidence" value="ECO:0007669"/>
    <property type="project" value="UniProtKB-UniRule"/>
</dbReference>
<dbReference type="SUPFAM" id="SSF88723">
    <property type="entry name" value="PIN domain-like"/>
    <property type="match status" value="1"/>
</dbReference>
<evidence type="ECO:0000256" key="1">
    <source>
        <dbReference type="ARBA" id="ARBA00001946"/>
    </source>
</evidence>
<keyword evidence="4 8" id="KW-0479">Metal-binding</keyword>
<keyword evidence="3 8" id="KW-0540">Nuclease</keyword>
<name>A0A399F6P0_9DEIN</name>
<dbReference type="InterPro" id="IPR022907">
    <property type="entry name" value="VapC_family"/>
</dbReference>
<comment type="similarity">
    <text evidence="7 8">Belongs to the PINc/VapC protein family.</text>
</comment>
<comment type="caution">
    <text evidence="10">The sequence shown here is derived from an EMBL/GenBank/DDBJ whole genome shotgun (WGS) entry which is preliminary data.</text>
</comment>
<dbReference type="EMBL" id="QXDL01000007">
    <property type="protein sequence ID" value="RIH90542.1"/>
    <property type="molecule type" value="Genomic_DNA"/>
</dbReference>
<evidence type="ECO:0000256" key="3">
    <source>
        <dbReference type="ARBA" id="ARBA00022722"/>
    </source>
</evidence>
<dbReference type="GO" id="GO:0004519">
    <property type="term" value="F:endonuclease activity"/>
    <property type="evidence" value="ECO:0007669"/>
    <property type="project" value="UniProtKB-KW"/>
</dbReference>
<comment type="cofactor">
    <cofactor evidence="1 8">
        <name>Mg(2+)</name>
        <dbReference type="ChEBI" id="CHEBI:18420"/>
    </cofactor>
</comment>
<dbReference type="PANTHER" id="PTHR33653:SF1">
    <property type="entry name" value="RIBONUCLEASE VAPC2"/>
    <property type="match status" value="1"/>
</dbReference>
<organism evidence="10 11">
    <name type="scientific">Calidithermus terrae</name>
    <dbReference type="NCBI Taxonomy" id="1408545"/>
    <lineage>
        <taxon>Bacteria</taxon>
        <taxon>Thermotogati</taxon>
        <taxon>Deinococcota</taxon>
        <taxon>Deinococci</taxon>
        <taxon>Thermales</taxon>
        <taxon>Thermaceae</taxon>
        <taxon>Calidithermus</taxon>
    </lineage>
</organism>
<keyword evidence="5 8" id="KW-0378">Hydrolase</keyword>
<dbReference type="OrthoDB" id="9796690at2"/>
<reference evidence="10 11" key="1">
    <citation type="submission" date="2018-08" db="EMBL/GenBank/DDBJ databases">
        <title>Meiothermus terrae DSM 26712 genome sequencing project.</title>
        <authorList>
            <person name="Da Costa M.S."/>
            <person name="Albuquerque L."/>
            <person name="Raposo P."/>
            <person name="Froufe H.J.C."/>
            <person name="Barroso C.S."/>
            <person name="Egas C."/>
        </authorList>
    </citation>
    <scope>NUCLEOTIDE SEQUENCE [LARGE SCALE GENOMIC DNA]</scope>
    <source>
        <strain evidence="10 11">DSM 26712</strain>
    </source>
</reference>
<evidence type="ECO:0000256" key="8">
    <source>
        <dbReference type="HAMAP-Rule" id="MF_00265"/>
    </source>
</evidence>
<dbReference type="Pfam" id="PF01850">
    <property type="entry name" value="PIN"/>
    <property type="match status" value="1"/>
</dbReference>
<evidence type="ECO:0000313" key="10">
    <source>
        <dbReference type="EMBL" id="RIH90542.1"/>
    </source>
</evidence>
<dbReference type="InterPro" id="IPR002716">
    <property type="entry name" value="PIN_dom"/>
</dbReference>
<dbReference type="Proteomes" id="UP000265715">
    <property type="component" value="Unassembled WGS sequence"/>
</dbReference>
<feature type="binding site" evidence="8">
    <location>
        <position position="6"/>
    </location>
    <ligand>
        <name>Mg(2+)</name>
        <dbReference type="ChEBI" id="CHEBI:18420"/>
    </ligand>
</feature>
<dbReference type="GO" id="GO:0016787">
    <property type="term" value="F:hydrolase activity"/>
    <property type="evidence" value="ECO:0007669"/>
    <property type="project" value="UniProtKB-KW"/>
</dbReference>
<keyword evidence="2 8" id="KW-1277">Toxin-antitoxin system</keyword>
<dbReference type="RefSeq" id="WP_119313588.1">
    <property type="nucleotide sequence ID" value="NZ_QXDL01000007.1"/>
</dbReference>
<dbReference type="GO" id="GO:0090729">
    <property type="term" value="F:toxin activity"/>
    <property type="evidence" value="ECO:0007669"/>
    <property type="project" value="UniProtKB-KW"/>
</dbReference>
<keyword evidence="10" id="KW-0255">Endonuclease</keyword>
<protein>
    <recommendedName>
        <fullName evidence="8">Ribonuclease VapC</fullName>
        <shortName evidence="8">RNase VapC</shortName>
        <ecNumber evidence="8">3.1.-.-</ecNumber>
    </recommendedName>
    <alternativeName>
        <fullName evidence="8">Toxin VapC</fullName>
    </alternativeName>
</protein>
<evidence type="ECO:0000256" key="5">
    <source>
        <dbReference type="ARBA" id="ARBA00022801"/>
    </source>
</evidence>
<proteinExistence type="inferred from homology"/>
<evidence type="ECO:0000256" key="4">
    <source>
        <dbReference type="ARBA" id="ARBA00022723"/>
    </source>
</evidence>